<dbReference type="InterPro" id="IPR042557">
    <property type="entry name" value="SCO4226"/>
</dbReference>
<reference evidence="2" key="1">
    <citation type="journal article" date="2019" name="Int. J. Syst. Evol. Microbiol.">
        <title>The Global Catalogue of Microorganisms (GCM) 10K type strain sequencing project: providing services to taxonomists for standard genome sequencing and annotation.</title>
        <authorList>
            <consortium name="The Broad Institute Genomics Platform"/>
            <consortium name="The Broad Institute Genome Sequencing Center for Infectious Disease"/>
            <person name="Wu L."/>
            <person name="Ma J."/>
        </authorList>
    </citation>
    <scope>NUCLEOTIDE SEQUENCE [LARGE SCALE GENOMIC DNA]</scope>
    <source>
        <strain evidence="2">JCM 16022</strain>
    </source>
</reference>
<dbReference type="RefSeq" id="WP_344158013.1">
    <property type="nucleotide sequence ID" value="NZ_BAAAQR010000019.1"/>
</dbReference>
<name>A0ABP5M1J0_9ACTN</name>
<dbReference type="Gene3D" id="3.30.70.3090">
    <property type="entry name" value="ORF SCO4226, nickel-binding ferredoxin-like monomer"/>
    <property type="match status" value="1"/>
</dbReference>
<accession>A0ABP5M1J0</accession>
<dbReference type="Pfam" id="PF14026">
    <property type="entry name" value="SCO4226-like"/>
    <property type="match status" value="1"/>
</dbReference>
<evidence type="ECO:0000313" key="1">
    <source>
        <dbReference type="EMBL" id="GAA2156310.1"/>
    </source>
</evidence>
<dbReference type="Proteomes" id="UP001501771">
    <property type="component" value="Unassembled WGS sequence"/>
</dbReference>
<evidence type="ECO:0008006" key="3">
    <source>
        <dbReference type="Google" id="ProtNLM"/>
    </source>
</evidence>
<sequence>MPLYMDIHTVPAGTTSEDVAGAHAADVSVQGRYGVDYRSYWVDEANSKVFCLVEAPDPEAAIAVHKEAHGLLADHIHEVVEGA</sequence>
<dbReference type="InterPro" id="IPR025336">
    <property type="entry name" value="SCO4226-like"/>
</dbReference>
<evidence type="ECO:0000313" key="2">
    <source>
        <dbReference type="Proteomes" id="UP001501771"/>
    </source>
</evidence>
<organism evidence="1 2">
    <name type="scientific">Nocardioides koreensis</name>
    <dbReference type="NCBI Taxonomy" id="433651"/>
    <lineage>
        <taxon>Bacteria</taxon>
        <taxon>Bacillati</taxon>
        <taxon>Actinomycetota</taxon>
        <taxon>Actinomycetes</taxon>
        <taxon>Propionibacteriales</taxon>
        <taxon>Nocardioidaceae</taxon>
        <taxon>Nocardioides</taxon>
    </lineage>
</organism>
<dbReference type="EMBL" id="BAAAQR010000019">
    <property type="protein sequence ID" value="GAA2156310.1"/>
    <property type="molecule type" value="Genomic_DNA"/>
</dbReference>
<protein>
    <recommendedName>
        <fullName evidence="3">DUF4242 domain-containing protein</fullName>
    </recommendedName>
</protein>
<keyword evidence="2" id="KW-1185">Reference proteome</keyword>
<gene>
    <name evidence="1" type="ORF">GCM10009844_44460</name>
</gene>
<comment type="caution">
    <text evidence="1">The sequence shown here is derived from an EMBL/GenBank/DDBJ whole genome shotgun (WGS) entry which is preliminary data.</text>
</comment>
<proteinExistence type="predicted"/>